<organism evidence="8 9">
    <name type="scientific">Capsicum annuum</name>
    <name type="common">Capsicum pepper</name>
    <dbReference type="NCBI Taxonomy" id="4072"/>
    <lineage>
        <taxon>Eukaryota</taxon>
        <taxon>Viridiplantae</taxon>
        <taxon>Streptophyta</taxon>
        <taxon>Embryophyta</taxon>
        <taxon>Tracheophyta</taxon>
        <taxon>Spermatophyta</taxon>
        <taxon>Magnoliopsida</taxon>
        <taxon>eudicotyledons</taxon>
        <taxon>Gunneridae</taxon>
        <taxon>Pentapetalae</taxon>
        <taxon>asterids</taxon>
        <taxon>lamiids</taxon>
        <taxon>Solanales</taxon>
        <taxon>Solanaceae</taxon>
        <taxon>Solanoideae</taxon>
        <taxon>Capsiceae</taxon>
        <taxon>Capsicum</taxon>
    </lineage>
</organism>
<dbReference type="STRING" id="4072.A0A1U8FIX9"/>
<keyword evidence="2" id="KW-0805">Transcription regulation</keyword>
<protein>
    <recommendedName>
        <fullName evidence="7">NAC domain-containing protein</fullName>
    </recommendedName>
</protein>
<comment type="subcellular location">
    <subcellularLocation>
        <location evidence="1">Nucleus</location>
    </subcellularLocation>
</comment>
<evidence type="ECO:0000256" key="1">
    <source>
        <dbReference type="ARBA" id="ARBA00004123"/>
    </source>
</evidence>
<dbReference type="Proteomes" id="UP000222542">
    <property type="component" value="Unassembled WGS sequence"/>
</dbReference>
<evidence type="ECO:0000259" key="7">
    <source>
        <dbReference type="PROSITE" id="PS51005"/>
    </source>
</evidence>
<comment type="caution">
    <text evidence="8">The sequence shown here is derived from an EMBL/GenBank/DDBJ whole genome shotgun (WGS) entry which is preliminary data.</text>
</comment>
<feature type="domain" description="NAC" evidence="7">
    <location>
        <begin position="1"/>
        <end position="157"/>
    </location>
</feature>
<dbReference type="InterPro" id="IPR003441">
    <property type="entry name" value="NAC-dom"/>
</dbReference>
<evidence type="ECO:0000256" key="4">
    <source>
        <dbReference type="ARBA" id="ARBA00023163"/>
    </source>
</evidence>
<keyword evidence="3" id="KW-0238">DNA-binding</keyword>
<accession>A0A1U8FIX9</accession>
<dbReference type="PROSITE" id="PS51005">
    <property type="entry name" value="NAC"/>
    <property type="match status" value="1"/>
</dbReference>
<evidence type="ECO:0000256" key="2">
    <source>
        <dbReference type="ARBA" id="ARBA00023015"/>
    </source>
</evidence>
<dbReference type="PANTHER" id="PTHR31989">
    <property type="entry name" value="NAC DOMAIN-CONTAINING PROTEIN 82-RELATED"/>
    <property type="match status" value="1"/>
</dbReference>
<evidence type="ECO:0000256" key="3">
    <source>
        <dbReference type="ARBA" id="ARBA00023125"/>
    </source>
</evidence>
<name>A0A1U8FIX9_CAPAN</name>
<keyword evidence="6" id="KW-0175">Coiled coil</keyword>
<dbReference type="GO" id="GO:0006355">
    <property type="term" value="P:regulation of DNA-templated transcription"/>
    <property type="evidence" value="ECO:0007669"/>
    <property type="project" value="InterPro"/>
</dbReference>
<gene>
    <name evidence="8" type="ORF">T459_17206</name>
</gene>
<keyword evidence="9" id="KW-1185">Reference proteome</keyword>
<dbReference type="GO" id="GO:0005634">
    <property type="term" value="C:nucleus"/>
    <property type="evidence" value="ECO:0007669"/>
    <property type="project" value="UniProtKB-SubCell"/>
</dbReference>
<evidence type="ECO:0000256" key="6">
    <source>
        <dbReference type="SAM" id="Coils"/>
    </source>
</evidence>
<dbReference type="SUPFAM" id="SSF101941">
    <property type="entry name" value="NAC domain"/>
    <property type="match status" value="1"/>
</dbReference>
<dbReference type="SMR" id="A0A1U8FIX9"/>
<dbReference type="Pfam" id="PF02365">
    <property type="entry name" value="NAM"/>
    <property type="match status" value="1"/>
</dbReference>
<evidence type="ECO:0000256" key="5">
    <source>
        <dbReference type="ARBA" id="ARBA00023242"/>
    </source>
</evidence>
<proteinExistence type="predicted"/>
<feature type="coiled-coil region" evidence="6">
    <location>
        <begin position="288"/>
        <end position="315"/>
    </location>
</feature>
<sequence length="326" mass="37026">MGFRFRPIDEELISYLLKFMCSKPIECDNIRMLDLYGNKKPCDIFDDLSPDGEFTDVNYLFTQLTKKSTGGKNIKRTVLGGGGTWKGLDKGKEVMSKKGSVIGLKRSFHFIDSEKSNHQRVVWNMKEYSLSDSIVKALRRRNQIRHEGFVLCRIKKKVVVRSNDPEQVIYNCQDEEIGGNNIRSTNVVADQEQIMLGLGYVGVDDQNHGIGNPEEGFCDGVNVHGDDQMMNGFHDSVYFQGNQMMNVFCATCDYDKEEIIGSSSHHQEQNYHIGSSCVTTSCNEFELLEVDEQEYERAKSNVALLEEKMSELSSIVLQGNDDDYNQ</sequence>
<dbReference type="GO" id="GO:0003677">
    <property type="term" value="F:DNA binding"/>
    <property type="evidence" value="ECO:0007669"/>
    <property type="project" value="UniProtKB-KW"/>
</dbReference>
<reference evidence="8 9" key="1">
    <citation type="journal article" date="2014" name="Nat. Genet.">
        <title>Genome sequence of the hot pepper provides insights into the evolution of pungency in Capsicum species.</title>
        <authorList>
            <person name="Kim S."/>
            <person name="Park M."/>
            <person name="Yeom S.I."/>
            <person name="Kim Y.M."/>
            <person name="Lee J.M."/>
            <person name="Lee H.A."/>
            <person name="Seo E."/>
            <person name="Choi J."/>
            <person name="Cheong K."/>
            <person name="Kim K.T."/>
            <person name="Jung K."/>
            <person name="Lee G.W."/>
            <person name="Oh S.K."/>
            <person name="Bae C."/>
            <person name="Kim S.B."/>
            <person name="Lee H.Y."/>
            <person name="Kim S.Y."/>
            <person name="Kim M.S."/>
            <person name="Kang B.C."/>
            <person name="Jo Y.D."/>
            <person name="Yang H.B."/>
            <person name="Jeong H.J."/>
            <person name="Kang W.H."/>
            <person name="Kwon J.K."/>
            <person name="Shin C."/>
            <person name="Lim J.Y."/>
            <person name="Park J.H."/>
            <person name="Huh J.H."/>
            <person name="Kim J.S."/>
            <person name="Kim B.D."/>
            <person name="Cohen O."/>
            <person name="Paran I."/>
            <person name="Suh M.C."/>
            <person name="Lee S.B."/>
            <person name="Kim Y.K."/>
            <person name="Shin Y."/>
            <person name="Noh S.J."/>
            <person name="Park J."/>
            <person name="Seo Y.S."/>
            <person name="Kwon S.Y."/>
            <person name="Kim H.A."/>
            <person name="Park J.M."/>
            <person name="Kim H.J."/>
            <person name="Choi S.B."/>
            <person name="Bosland P.W."/>
            <person name="Reeves G."/>
            <person name="Jo S.H."/>
            <person name="Lee B.W."/>
            <person name="Cho H.T."/>
            <person name="Choi H.S."/>
            <person name="Lee M.S."/>
            <person name="Yu Y."/>
            <person name="Do Choi Y."/>
            <person name="Park B.S."/>
            <person name="van Deynze A."/>
            <person name="Ashrafi H."/>
            <person name="Hill T."/>
            <person name="Kim W.T."/>
            <person name="Pai H.S."/>
            <person name="Ahn H.K."/>
            <person name="Yeam I."/>
            <person name="Giovannoni J.J."/>
            <person name="Rose J.K."/>
            <person name="Sorensen I."/>
            <person name="Lee S.J."/>
            <person name="Kim R.W."/>
            <person name="Choi I.Y."/>
            <person name="Choi B.S."/>
            <person name="Lim J.S."/>
            <person name="Lee Y.H."/>
            <person name="Choi D."/>
        </authorList>
    </citation>
    <scope>NUCLEOTIDE SEQUENCE [LARGE SCALE GENOMIC DNA]</scope>
    <source>
        <strain evidence="9">cv. CM334</strain>
    </source>
</reference>
<dbReference type="AlphaFoldDB" id="A0A1U8FIX9"/>
<evidence type="ECO:0000313" key="9">
    <source>
        <dbReference type="Proteomes" id="UP000222542"/>
    </source>
</evidence>
<keyword evidence="5" id="KW-0539">Nucleus</keyword>
<reference evidence="8 9" key="2">
    <citation type="journal article" date="2017" name="Genome Biol.">
        <title>New reference genome sequences of hot pepper reveal the massive evolution of plant disease-resistance genes by retroduplication.</title>
        <authorList>
            <person name="Kim S."/>
            <person name="Park J."/>
            <person name="Yeom S.I."/>
            <person name="Kim Y.M."/>
            <person name="Seo E."/>
            <person name="Kim K.T."/>
            <person name="Kim M.S."/>
            <person name="Lee J.M."/>
            <person name="Cheong K."/>
            <person name="Shin H.S."/>
            <person name="Kim S.B."/>
            <person name="Han K."/>
            <person name="Lee J."/>
            <person name="Park M."/>
            <person name="Lee H.A."/>
            <person name="Lee H.Y."/>
            <person name="Lee Y."/>
            <person name="Oh S."/>
            <person name="Lee J.H."/>
            <person name="Choi E."/>
            <person name="Choi E."/>
            <person name="Lee S.E."/>
            <person name="Jeon J."/>
            <person name="Kim H."/>
            <person name="Choi G."/>
            <person name="Song H."/>
            <person name="Lee J."/>
            <person name="Lee S.C."/>
            <person name="Kwon J.K."/>
            <person name="Lee H.Y."/>
            <person name="Koo N."/>
            <person name="Hong Y."/>
            <person name="Kim R.W."/>
            <person name="Kang W.H."/>
            <person name="Huh J.H."/>
            <person name="Kang B.C."/>
            <person name="Yang T.J."/>
            <person name="Lee Y.H."/>
            <person name="Bennetzen J.L."/>
            <person name="Choi D."/>
        </authorList>
    </citation>
    <scope>NUCLEOTIDE SEQUENCE [LARGE SCALE GENOMIC DNA]</scope>
    <source>
        <strain evidence="9">cv. CM334</strain>
    </source>
</reference>
<dbReference type="Gramene" id="PHT79154">
    <property type="protein sequence ID" value="PHT79154"/>
    <property type="gene ID" value="T459_17206"/>
</dbReference>
<evidence type="ECO:0000313" key="8">
    <source>
        <dbReference type="EMBL" id="PHT79154.1"/>
    </source>
</evidence>
<dbReference type="EMBL" id="AYRZ02000006">
    <property type="protein sequence ID" value="PHT79154.1"/>
    <property type="molecule type" value="Genomic_DNA"/>
</dbReference>
<dbReference type="Gene3D" id="2.170.150.80">
    <property type="entry name" value="NAC domain"/>
    <property type="match status" value="1"/>
</dbReference>
<keyword evidence="4" id="KW-0804">Transcription</keyword>
<dbReference type="InterPro" id="IPR036093">
    <property type="entry name" value="NAC_dom_sf"/>
</dbReference>